<evidence type="ECO:0000259" key="7">
    <source>
        <dbReference type="SMART" id="SM00701"/>
    </source>
</evidence>
<dbReference type="InterPro" id="IPR000413">
    <property type="entry name" value="Integrin_alpha"/>
</dbReference>
<feature type="chain" id="PRO_5029735259" description="Peptidoglycan recognition protein family domain-containing protein" evidence="6">
    <location>
        <begin position="34"/>
        <end position="821"/>
    </location>
</feature>
<name>A0A7K3PPW8_9ACTN</name>
<protein>
    <recommendedName>
        <fullName evidence="7">Peptidoglycan recognition protein family domain-containing protein</fullName>
    </recommendedName>
</protein>
<dbReference type="Pfam" id="PF01839">
    <property type="entry name" value="FG-GAP"/>
    <property type="match status" value="6"/>
</dbReference>
<evidence type="ECO:0000256" key="1">
    <source>
        <dbReference type="ARBA" id="ARBA00007553"/>
    </source>
</evidence>
<gene>
    <name evidence="8" type="ORF">G3I32_24665</name>
</gene>
<feature type="region of interest" description="Disordered" evidence="5">
    <location>
        <begin position="101"/>
        <end position="124"/>
    </location>
</feature>
<dbReference type="GO" id="GO:0008745">
    <property type="term" value="F:N-acetylmuramoyl-L-alanine amidase activity"/>
    <property type="evidence" value="ECO:0007669"/>
    <property type="project" value="InterPro"/>
</dbReference>
<dbReference type="SUPFAM" id="SSF55846">
    <property type="entry name" value="N-acetylmuramoyl-L-alanine amidase-like"/>
    <property type="match status" value="1"/>
</dbReference>
<dbReference type="AlphaFoldDB" id="A0A7K3PPW8"/>
<dbReference type="EMBL" id="JAAGMA010000667">
    <property type="protein sequence ID" value="NEB11996.1"/>
    <property type="molecule type" value="Genomic_DNA"/>
</dbReference>
<dbReference type="InterPro" id="IPR002502">
    <property type="entry name" value="Amidase_domain"/>
</dbReference>
<dbReference type="SUPFAM" id="SSF69318">
    <property type="entry name" value="Integrin alpha N-terminal domain"/>
    <property type="match status" value="1"/>
</dbReference>
<evidence type="ECO:0000313" key="9">
    <source>
        <dbReference type="Proteomes" id="UP000470446"/>
    </source>
</evidence>
<reference evidence="8 9" key="1">
    <citation type="submission" date="2020-01" db="EMBL/GenBank/DDBJ databases">
        <title>Insect and environment-associated Actinomycetes.</title>
        <authorList>
            <person name="Currrie C."/>
            <person name="Chevrette M."/>
            <person name="Carlson C."/>
            <person name="Stubbendieck R."/>
            <person name="Wendt-Pienkowski E."/>
        </authorList>
    </citation>
    <scope>NUCLEOTIDE SEQUENCE [LARGE SCALE GENOMIC DNA]</scope>
    <source>
        <strain evidence="8 9">SID14163</strain>
    </source>
</reference>
<comment type="similarity">
    <text evidence="1">Belongs to the N-acetylmuramoyl-L-alanine amidase 2 family.</text>
</comment>
<dbReference type="GO" id="GO:0009253">
    <property type="term" value="P:peptidoglycan catabolic process"/>
    <property type="evidence" value="ECO:0007669"/>
    <property type="project" value="InterPro"/>
</dbReference>
<evidence type="ECO:0000256" key="4">
    <source>
        <dbReference type="ARBA" id="ARBA00023180"/>
    </source>
</evidence>
<dbReference type="InterPro" id="IPR006619">
    <property type="entry name" value="PGRP_domain_met/bac"/>
</dbReference>
<dbReference type="SMART" id="SM00701">
    <property type="entry name" value="PGRP"/>
    <property type="match status" value="1"/>
</dbReference>
<keyword evidence="4" id="KW-0325">Glycoprotein</keyword>
<dbReference type="GO" id="GO:0008270">
    <property type="term" value="F:zinc ion binding"/>
    <property type="evidence" value="ECO:0007669"/>
    <property type="project" value="InterPro"/>
</dbReference>
<feature type="domain" description="Peptidoglycan recognition protein family" evidence="7">
    <location>
        <begin position="190"/>
        <end position="341"/>
    </location>
</feature>
<dbReference type="PANTHER" id="PTHR11022:SF41">
    <property type="entry name" value="PEPTIDOGLYCAN-RECOGNITION PROTEIN LC-RELATED"/>
    <property type="match status" value="1"/>
</dbReference>
<dbReference type="RefSeq" id="WP_164247005.1">
    <property type="nucleotide sequence ID" value="NZ_JAAGMA010000667.1"/>
</dbReference>
<feature type="signal peptide" evidence="6">
    <location>
        <begin position="1"/>
        <end position="33"/>
    </location>
</feature>
<evidence type="ECO:0000256" key="6">
    <source>
        <dbReference type="SAM" id="SignalP"/>
    </source>
</evidence>
<dbReference type="Gene3D" id="2.130.10.130">
    <property type="entry name" value="Integrin alpha, N-terminal"/>
    <property type="match status" value="2"/>
</dbReference>
<dbReference type="PRINTS" id="PR01185">
    <property type="entry name" value="INTEGRINA"/>
</dbReference>
<dbReference type="InterPro" id="IPR013519">
    <property type="entry name" value="Int_alpha_beta-p"/>
</dbReference>
<feature type="region of interest" description="Disordered" evidence="5">
    <location>
        <begin position="664"/>
        <end position="686"/>
    </location>
</feature>
<dbReference type="InterPro" id="IPR013517">
    <property type="entry name" value="FG-GAP"/>
</dbReference>
<proteinExistence type="inferred from homology"/>
<dbReference type="Gene3D" id="3.40.80.10">
    <property type="entry name" value="Peptidoglycan recognition protein-like"/>
    <property type="match status" value="1"/>
</dbReference>
<dbReference type="Proteomes" id="UP000470446">
    <property type="component" value="Unassembled WGS sequence"/>
</dbReference>
<evidence type="ECO:0000313" key="8">
    <source>
        <dbReference type="EMBL" id="NEB11996.1"/>
    </source>
</evidence>
<accession>A0A7K3PPW8</accession>
<dbReference type="PROSITE" id="PS51470">
    <property type="entry name" value="FG_GAP"/>
    <property type="match status" value="2"/>
</dbReference>
<organism evidence="8 9">
    <name type="scientific">Streptomyces coelicoflavus</name>
    <dbReference type="NCBI Taxonomy" id="285562"/>
    <lineage>
        <taxon>Bacteria</taxon>
        <taxon>Bacillati</taxon>
        <taxon>Actinomycetota</taxon>
        <taxon>Actinomycetes</taxon>
        <taxon>Kitasatosporales</taxon>
        <taxon>Streptomycetaceae</taxon>
        <taxon>Streptomyces</taxon>
    </lineage>
</organism>
<dbReference type="GO" id="GO:0008305">
    <property type="term" value="C:integrin complex"/>
    <property type="evidence" value="ECO:0007669"/>
    <property type="project" value="InterPro"/>
</dbReference>
<sequence length="821" mass="81419">MRQRPARRLPAARAAAAAAVGTLLALSVTPAVAAPASGADDPGAVHGVAMPADKHLDARTTKPFSMVGLTWNNPRAHVGGTVQVRTRDSATGTWRAWTNLDFDSESPRGKGVRGGSQPLWAGPSDGVEARVVGADGSSSALPAGARIDLVDPGSVPAGTKDRAARTTTSAALAAPSDSAGAVAAAKAAQPPIVSRAGWGADESLVEDPPTYDTETKAVFVHHSAGTNDYTCAESASIVRGIFLYHVQSNGWNDVGYNFLVDKCGTIFEGRGGGVDKPVHAAHTYGFNTDTSSVSVLGNFNTATVPAAVTDSVARIAAWKLGLYGHDPESRVTLTALESNGKYTKGQQVVMDRISGHRDGYPTECPGANLYNKLPAIRTLAGTYAAGPERGDYNGDGRADLAVGVPETTVGGKEGAGSVGVLPGAAGGPDRTAKVLISQGVDGVPGGSEPGDGLGTDIAYGNLNGDRYADLAVSAPGEEDGSGQSDQGAVTVLYGGADGFTPEPAMAMAPSADRASGARLGQALTAGDFDGDGRDELAAFAPGTGVVAVSDALGFPTLTDLSDGAVSEPDMAAGDFDSDGYTDLAVTFRAADGSTPLTVIPGSADGLAPDAARTVTGGSSLATGDIDGDGRTDLVVGQPDAVTGGRITAYSGSADGLNATGVTLDQNSASVPGGSESGDDLGASVSTGDVDGDGYADILAGLPGEDLTVSGTAHADAGTVLVFRGSASGLTGAGSATYNASATGFGGAAETGDRLGTAASLADFDGDGHADLGIGSDGENAGEGTVVSLLSPDGVPATTSSAYYGPGTFGLTATHFGGVLAP</sequence>
<evidence type="ECO:0000256" key="5">
    <source>
        <dbReference type="SAM" id="MobiDB-lite"/>
    </source>
</evidence>
<comment type="caution">
    <text evidence="8">The sequence shown here is derived from an EMBL/GenBank/DDBJ whole genome shotgun (WGS) entry which is preliminary data.</text>
</comment>
<keyword evidence="2 6" id="KW-0732">Signal</keyword>
<dbReference type="PANTHER" id="PTHR11022">
    <property type="entry name" value="PEPTIDOGLYCAN RECOGNITION PROTEIN"/>
    <property type="match status" value="1"/>
</dbReference>
<dbReference type="InterPro" id="IPR028994">
    <property type="entry name" value="Integrin_alpha_N"/>
</dbReference>
<dbReference type="InterPro" id="IPR015510">
    <property type="entry name" value="PGRP"/>
</dbReference>
<evidence type="ECO:0000256" key="3">
    <source>
        <dbReference type="ARBA" id="ARBA00022737"/>
    </source>
</evidence>
<dbReference type="SMART" id="SM00191">
    <property type="entry name" value="Int_alpha"/>
    <property type="match status" value="6"/>
</dbReference>
<dbReference type="GO" id="GO:0007155">
    <property type="term" value="P:cell adhesion"/>
    <property type="evidence" value="ECO:0007669"/>
    <property type="project" value="InterPro"/>
</dbReference>
<dbReference type="Pfam" id="PF01510">
    <property type="entry name" value="Amidase_2"/>
    <property type="match status" value="1"/>
</dbReference>
<keyword evidence="3" id="KW-0677">Repeat</keyword>
<evidence type="ECO:0000256" key="2">
    <source>
        <dbReference type="ARBA" id="ARBA00022729"/>
    </source>
</evidence>
<dbReference type="CDD" id="cd06583">
    <property type="entry name" value="PGRP"/>
    <property type="match status" value="1"/>
</dbReference>
<dbReference type="InterPro" id="IPR036505">
    <property type="entry name" value="Amidase/PGRP_sf"/>
</dbReference>